<name>A0A831A3Z2_ERWAM</name>
<proteinExistence type="predicted"/>
<reference evidence="1 2" key="2">
    <citation type="submission" date="2013-04" db="EMBL/GenBank/DDBJ databases">
        <title>Comparative genomics of 12 strains of Erwinia amylovora identifies a pan-genome with a large conserved core and provides insights into host specificity.</title>
        <authorList>
            <person name="Mann R.A."/>
            <person name="Smits T.H.M."/>
            <person name="Buehlmann A."/>
            <person name="Blom J."/>
            <person name="Goesmann A."/>
            <person name="Frey J.E."/>
            <person name="Plummer K.M."/>
            <person name="Beer S.V."/>
            <person name="Luck J."/>
            <person name="Duffy B."/>
            <person name="Rodoni B."/>
        </authorList>
    </citation>
    <scope>NUCLEOTIDE SEQUENCE [LARGE SCALE GENOMIC DNA]</scope>
    <source>
        <strain evidence="2">CFBP 1232</strain>
    </source>
</reference>
<accession>A0A831A3Z2</accession>
<gene>
    <name evidence="1" type="ORF">BN437_2152</name>
</gene>
<comment type="caution">
    <text evidence="1">The sequence shown here is derived from an EMBL/GenBank/DDBJ whole genome shotgun (WGS) entry which is preliminary data.</text>
</comment>
<protein>
    <submittedName>
        <fullName evidence="1">Uncharacterized protein</fullName>
    </submittedName>
</protein>
<dbReference type="EMBL" id="CAPB01000022">
    <property type="protein sequence ID" value="CCO94079.1"/>
    <property type="molecule type" value="Genomic_DNA"/>
</dbReference>
<evidence type="ECO:0000313" key="1">
    <source>
        <dbReference type="EMBL" id="CCO94079.1"/>
    </source>
</evidence>
<sequence length="67" mass="7282">MPAKASKNLLQTARARVKPCFIVLLPGWPVQLALNVSQFLFGPAAFGTAFLPGQQATDGQKTARYDY</sequence>
<organism evidence="1 2">
    <name type="scientific">Erwinia amylovora NBRC 12687 = CFBP 1232</name>
    <dbReference type="NCBI Taxonomy" id="1219359"/>
    <lineage>
        <taxon>Bacteria</taxon>
        <taxon>Pseudomonadati</taxon>
        <taxon>Pseudomonadota</taxon>
        <taxon>Gammaproteobacteria</taxon>
        <taxon>Enterobacterales</taxon>
        <taxon>Erwiniaceae</taxon>
        <taxon>Erwinia</taxon>
    </lineage>
</organism>
<evidence type="ECO:0000313" key="2">
    <source>
        <dbReference type="Proteomes" id="UP000013111"/>
    </source>
</evidence>
<dbReference type="Proteomes" id="UP000013111">
    <property type="component" value="Unassembled WGS sequence"/>
</dbReference>
<reference evidence="1 2" key="1">
    <citation type="submission" date="2012-11" db="EMBL/GenBank/DDBJ databases">
        <authorList>
            <person name="Linke B."/>
        </authorList>
    </citation>
    <scope>NUCLEOTIDE SEQUENCE [LARGE SCALE GENOMIC DNA]</scope>
    <source>
        <strain evidence="2">CFBP 1232</strain>
    </source>
</reference>
<dbReference type="AlphaFoldDB" id="A0A831A3Z2"/>